<reference evidence="2" key="1">
    <citation type="journal article" date="2014" name="Nat. Genet.">
        <title>Genome of the human hookworm Necator americanus.</title>
        <authorList>
            <person name="Tang Y.T."/>
            <person name="Gao X."/>
            <person name="Rosa B.A."/>
            <person name="Abubucker S."/>
            <person name="Hallsworth-Pepin K."/>
            <person name="Martin J."/>
            <person name="Tyagi R."/>
            <person name="Heizer E."/>
            <person name="Zhang X."/>
            <person name="Bhonagiri-Palsikar V."/>
            <person name="Minx P."/>
            <person name="Warren W.C."/>
            <person name="Wang Q."/>
            <person name="Zhan B."/>
            <person name="Hotez P.J."/>
            <person name="Sternberg P.W."/>
            <person name="Dougall A."/>
            <person name="Gaze S.T."/>
            <person name="Mulvenna J."/>
            <person name="Sotillo J."/>
            <person name="Ranganathan S."/>
            <person name="Rabelo E.M."/>
            <person name="Wilson R.K."/>
            <person name="Felgner P.L."/>
            <person name="Bethony J."/>
            <person name="Hawdon J.M."/>
            <person name="Gasser R.B."/>
            <person name="Loukas A."/>
            <person name="Mitreva M."/>
        </authorList>
    </citation>
    <scope>NUCLEOTIDE SEQUENCE [LARGE SCALE GENOMIC DNA]</scope>
</reference>
<dbReference type="AlphaFoldDB" id="W2T8D6"/>
<dbReference type="Proteomes" id="UP000053676">
    <property type="component" value="Unassembled WGS sequence"/>
</dbReference>
<evidence type="ECO:0000313" key="1">
    <source>
        <dbReference type="EMBL" id="ETN78148.1"/>
    </source>
</evidence>
<dbReference type="KEGG" id="nai:NECAME_10547"/>
<dbReference type="EMBL" id="KI660052">
    <property type="protein sequence ID" value="ETN78148.1"/>
    <property type="molecule type" value="Genomic_DNA"/>
</dbReference>
<name>W2T8D6_NECAM</name>
<proteinExistence type="predicted"/>
<protein>
    <submittedName>
        <fullName evidence="1">Uncharacterized protein</fullName>
    </submittedName>
</protein>
<sequence>MDDTAKERDVDAYIAVELPTKNKGVHVQILGSWDSTVLGAYSLDPEFWLIVDKYGTLLQYIFLLKYCRLRVSPE</sequence>
<gene>
    <name evidence="1" type="ORF">NECAME_10547</name>
</gene>
<keyword evidence="2" id="KW-1185">Reference proteome</keyword>
<evidence type="ECO:0000313" key="2">
    <source>
        <dbReference type="Proteomes" id="UP000053676"/>
    </source>
</evidence>
<accession>W2T8D6</accession>
<organism evidence="1 2">
    <name type="scientific">Necator americanus</name>
    <name type="common">Human hookworm</name>
    <dbReference type="NCBI Taxonomy" id="51031"/>
    <lineage>
        <taxon>Eukaryota</taxon>
        <taxon>Metazoa</taxon>
        <taxon>Ecdysozoa</taxon>
        <taxon>Nematoda</taxon>
        <taxon>Chromadorea</taxon>
        <taxon>Rhabditida</taxon>
        <taxon>Rhabditina</taxon>
        <taxon>Rhabditomorpha</taxon>
        <taxon>Strongyloidea</taxon>
        <taxon>Ancylostomatidae</taxon>
        <taxon>Bunostominae</taxon>
        <taxon>Necator</taxon>
    </lineage>
</organism>